<keyword evidence="1" id="KW-0812">Transmembrane</keyword>
<dbReference type="AlphaFoldDB" id="A0A315Z6E3"/>
<reference evidence="2 3" key="1">
    <citation type="submission" date="2018-03" db="EMBL/GenBank/DDBJ databases">
        <title>Genomic Encyclopedia of Archaeal and Bacterial Type Strains, Phase II (KMG-II): from individual species to whole genera.</title>
        <authorList>
            <person name="Goeker M."/>
        </authorList>
    </citation>
    <scope>NUCLEOTIDE SEQUENCE [LARGE SCALE GENOMIC DNA]</scope>
    <source>
        <strain evidence="2 3">DSM 28229</strain>
    </source>
</reference>
<protein>
    <submittedName>
        <fullName evidence="2">Uncharacterized protein</fullName>
    </submittedName>
</protein>
<keyword evidence="1" id="KW-0472">Membrane</keyword>
<keyword evidence="1" id="KW-1133">Transmembrane helix</keyword>
<accession>A0A315Z6E3</accession>
<feature type="transmembrane region" description="Helical" evidence="1">
    <location>
        <begin position="43"/>
        <end position="62"/>
    </location>
</feature>
<keyword evidence="3" id="KW-1185">Reference proteome</keyword>
<organism evidence="2 3">
    <name type="scientific">Sediminitomix flava</name>
    <dbReference type="NCBI Taxonomy" id="379075"/>
    <lineage>
        <taxon>Bacteria</taxon>
        <taxon>Pseudomonadati</taxon>
        <taxon>Bacteroidota</taxon>
        <taxon>Cytophagia</taxon>
        <taxon>Cytophagales</taxon>
        <taxon>Flammeovirgaceae</taxon>
        <taxon>Sediminitomix</taxon>
    </lineage>
</organism>
<name>A0A315Z6E3_SEDFL</name>
<gene>
    <name evidence="2" type="ORF">BC781_10866</name>
</gene>
<evidence type="ECO:0000313" key="3">
    <source>
        <dbReference type="Proteomes" id="UP000245535"/>
    </source>
</evidence>
<dbReference type="Proteomes" id="UP000245535">
    <property type="component" value="Unassembled WGS sequence"/>
</dbReference>
<proteinExistence type="predicted"/>
<dbReference type="EMBL" id="QGDO01000008">
    <property type="protein sequence ID" value="PWJ37931.1"/>
    <property type="molecule type" value="Genomic_DNA"/>
</dbReference>
<sequence>MIFSKIFKACSKLYIFSTKIYAIYTIVIGFSLGVYHLSFKQILIASIFLIFPLYLFMIYFLANGKYKVTRNQFIEHIKNIAKTFPEVLDTVFFASILFVIYQLGETDIRSGIYLFSLYIILIWIRTIRAKIKKDTNKEIKSK</sequence>
<feature type="transmembrane region" description="Helical" evidence="1">
    <location>
        <begin position="83"/>
        <end position="104"/>
    </location>
</feature>
<feature type="transmembrane region" description="Helical" evidence="1">
    <location>
        <begin position="20"/>
        <end position="37"/>
    </location>
</feature>
<feature type="transmembrane region" description="Helical" evidence="1">
    <location>
        <begin position="110"/>
        <end position="127"/>
    </location>
</feature>
<evidence type="ECO:0000313" key="2">
    <source>
        <dbReference type="EMBL" id="PWJ37931.1"/>
    </source>
</evidence>
<comment type="caution">
    <text evidence="2">The sequence shown here is derived from an EMBL/GenBank/DDBJ whole genome shotgun (WGS) entry which is preliminary data.</text>
</comment>
<evidence type="ECO:0000256" key="1">
    <source>
        <dbReference type="SAM" id="Phobius"/>
    </source>
</evidence>